<accession>A0A9W6TPD3</accession>
<name>A0A9W6TPD3_9STRA</name>
<dbReference type="Proteomes" id="UP001165083">
    <property type="component" value="Unassembled WGS sequence"/>
</dbReference>
<dbReference type="AlphaFoldDB" id="A0A9W6TPD3"/>
<gene>
    <name evidence="1" type="ORF">Plil01_000636700</name>
</gene>
<evidence type="ECO:0000313" key="1">
    <source>
        <dbReference type="EMBL" id="GMF17440.1"/>
    </source>
</evidence>
<comment type="caution">
    <text evidence="1">The sequence shown here is derived from an EMBL/GenBank/DDBJ whole genome shotgun (WGS) entry which is preliminary data.</text>
</comment>
<reference evidence="1" key="1">
    <citation type="submission" date="2023-04" db="EMBL/GenBank/DDBJ databases">
        <title>Phytophthora lilii NBRC 32176.</title>
        <authorList>
            <person name="Ichikawa N."/>
            <person name="Sato H."/>
            <person name="Tonouchi N."/>
        </authorList>
    </citation>
    <scope>NUCLEOTIDE SEQUENCE</scope>
    <source>
        <strain evidence="1">NBRC 32176</strain>
    </source>
</reference>
<keyword evidence="2" id="KW-1185">Reference proteome</keyword>
<sequence length="231" mass="27026">MPSKLKFEDRLRLTREAMELMTLVAHIDIHEWNKLFYNVLDDNDIDGIYGFKGPRDENVATPRFSFTFFFMWKWLLLTDSPYFRPSAQFLEAKPRILATYSSQRRVKRVIEVPVSLSWSFHGQDNYNPDEYLTDARDLLEKMIRQLDDVPTDEFRAPQFMGVLRNVNGVKDQNMKLSLSVTSSRLSELASMLQLVQESGVHLTSLGFQVQHLYRMGVKEMESRQSFAKQLT</sequence>
<organism evidence="1 2">
    <name type="scientific">Phytophthora lilii</name>
    <dbReference type="NCBI Taxonomy" id="2077276"/>
    <lineage>
        <taxon>Eukaryota</taxon>
        <taxon>Sar</taxon>
        <taxon>Stramenopiles</taxon>
        <taxon>Oomycota</taxon>
        <taxon>Peronosporomycetes</taxon>
        <taxon>Peronosporales</taxon>
        <taxon>Peronosporaceae</taxon>
        <taxon>Phytophthora</taxon>
    </lineage>
</organism>
<proteinExistence type="predicted"/>
<protein>
    <submittedName>
        <fullName evidence="1">Unnamed protein product</fullName>
    </submittedName>
</protein>
<dbReference type="EMBL" id="BSXW01000282">
    <property type="protein sequence ID" value="GMF17440.1"/>
    <property type="molecule type" value="Genomic_DNA"/>
</dbReference>
<evidence type="ECO:0000313" key="2">
    <source>
        <dbReference type="Proteomes" id="UP001165083"/>
    </source>
</evidence>